<reference evidence="1 2" key="1">
    <citation type="submission" date="2016-07" db="EMBL/GenBank/DDBJ databases">
        <title>Pervasive Adenine N6-methylation of Active Genes in Fungi.</title>
        <authorList>
            <consortium name="DOE Joint Genome Institute"/>
            <person name="Mondo S.J."/>
            <person name="Dannebaum R.O."/>
            <person name="Kuo R.C."/>
            <person name="Labutti K."/>
            <person name="Haridas S."/>
            <person name="Kuo A."/>
            <person name="Salamov A."/>
            <person name="Ahrendt S.R."/>
            <person name="Lipzen A."/>
            <person name="Sullivan W."/>
            <person name="Andreopoulos W.B."/>
            <person name="Clum A."/>
            <person name="Lindquist E."/>
            <person name="Daum C."/>
            <person name="Ramamoorthy G.K."/>
            <person name="Gryganskyi A."/>
            <person name="Culley D."/>
            <person name="Magnuson J.K."/>
            <person name="James T.Y."/>
            <person name="O'Malley M.A."/>
            <person name="Stajich J.E."/>
            <person name="Spatafora J.W."/>
            <person name="Visel A."/>
            <person name="Grigoriev I.V."/>
        </authorList>
    </citation>
    <scope>NUCLEOTIDE SEQUENCE [LARGE SCALE GENOMIC DNA]</scope>
    <source>
        <strain evidence="1 2">68-887.2</strain>
    </source>
</reference>
<evidence type="ECO:0000313" key="1">
    <source>
        <dbReference type="EMBL" id="ORY21041.1"/>
    </source>
</evidence>
<dbReference type="STRING" id="71784.A0A1Y2AEQ5"/>
<accession>A0A1Y2AEQ5</accession>
<comment type="caution">
    <text evidence="1">The sequence shown here is derived from an EMBL/GenBank/DDBJ whole genome shotgun (WGS) entry which is preliminary data.</text>
</comment>
<gene>
    <name evidence="1" type="ORF">BCR39DRAFT_601385</name>
</gene>
<name>A0A1Y2AEQ5_9TREE</name>
<dbReference type="InParanoid" id="A0A1Y2AEQ5"/>
<evidence type="ECO:0000313" key="2">
    <source>
        <dbReference type="Proteomes" id="UP000193986"/>
    </source>
</evidence>
<organism evidence="1 2">
    <name type="scientific">Naematelia encephala</name>
    <dbReference type="NCBI Taxonomy" id="71784"/>
    <lineage>
        <taxon>Eukaryota</taxon>
        <taxon>Fungi</taxon>
        <taxon>Dikarya</taxon>
        <taxon>Basidiomycota</taxon>
        <taxon>Agaricomycotina</taxon>
        <taxon>Tremellomycetes</taxon>
        <taxon>Tremellales</taxon>
        <taxon>Naemateliaceae</taxon>
        <taxon>Naematelia</taxon>
    </lineage>
</organism>
<dbReference type="OrthoDB" id="10250282at2759"/>
<dbReference type="Proteomes" id="UP000193986">
    <property type="component" value="Unassembled WGS sequence"/>
</dbReference>
<sequence length="164" mass="18356">MPRLVKVAAAQLSSKTQQWKTSSSSPFTADSGANRNHLTTFFPRYFITDEEELASDFESEVDGTVAQSRNVKAFFERRHELDDVQLGYSEVTEKGRYNAAVHRPCTVEPFDHNPSTTDQLEKRKFLPGNLCFNVFRADSLTETCGGASLIAGQLICNDGRWNEG</sequence>
<keyword evidence="2" id="KW-1185">Reference proteome</keyword>
<dbReference type="EMBL" id="MCFC01000119">
    <property type="protein sequence ID" value="ORY21041.1"/>
    <property type="molecule type" value="Genomic_DNA"/>
</dbReference>
<protein>
    <submittedName>
        <fullName evidence="1">Uncharacterized protein</fullName>
    </submittedName>
</protein>
<proteinExistence type="predicted"/>
<dbReference type="AlphaFoldDB" id="A0A1Y2AEQ5"/>